<comment type="caution">
    <text evidence="2">The sequence shown here is derived from an EMBL/GenBank/DDBJ whole genome shotgun (WGS) entry which is preliminary data.</text>
</comment>
<evidence type="ECO:0000313" key="2">
    <source>
        <dbReference type="EMBL" id="MBB4951146.1"/>
    </source>
</evidence>
<protein>
    <submittedName>
        <fullName evidence="2">Uncharacterized protein</fullName>
    </submittedName>
</protein>
<dbReference type="Proteomes" id="UP000573327">
    <property type="component" value="Unassembled WGS sequence"/>
</dbReference>
<evidence type="ECO:0000256" key="1">
    <source>
        <dbReference type="SAM" id="MobiDB-lite"/>
    </source>
</evidence>
<dbReference type="AlphaFoldDB" id="A0A7W7SKU2"/>
<dbReference type="EMBL" id="JACHJR010000001">
    <property type="protein sequence ID" value="MBB4951146.1"/>
    <property type="molecule type" value="Genomic_DNA"/>
</dbReference>
<organism evidence="2 3">
    <name type="scientific">Kitasatospora gansuensis</name>
    <dbReference type="NCBI Taxonomy" id="258050"/>
    <lineage>
        <taxon>Bacteria</taxon>
        <taxon>Bacillati</taxon>
        <taxon>Actinomycetota</taxon>
        <taxon>Actinomycetes</taxon>
        <taxon>Kitasatosporales</taxon>
        <taxon>Streptomycetaceae</taxon>
        <taxon>Kitasatospora</taxon>
    </lineage>
</organism>
<dbReference type="RefSeq" id="WP_184922898.1">
    <property type="nucleotide sequence ID" value="NZ_JACHJR010000001.1"/>
</dbReference>
<feature type="region of interest" description="Disordered" evidence="1">
    <location>
        <begin position="1"/>
        <end position="20"/>
    </location>
</feature>
<sequence>MNDSQHPGTSSDRSGPIPRRSVLKTAGVGGAVMALGLGVAESAGARAVPKRSVAADGRVGGNSVDLFCRVKMGEFDDAGNGTMTVTCGNYGPDDATGPVSLKFITPYFINVATLPNVPGGTTSWLYENTAPDVPSMFKVAFDGITVGTTVDVVVQLTLHPEAPNIPASGRVIFTTDEGNTEDTDGDLSHNEFPVISVRKSKQHPVKGNSNLYFTTEGAPLVIGGPAKPIAFQFYNGAGLLHPTESVSHFTFSTPFYARVPAGGRPPGLTMLYENDDPAVPSIYQLAIPPGIGLFGPVPTVVHIPFQAQPGGPFGHIGGPGIVVPTGSDSQGDYSDSHHWFGFVMVKEGAV</sequence>
<accession>A0A7W7SKU2</accession>
<proteinExistence type="predicted"/>
<keyword evidence="3" id="KW-1185">Reference proteome</keyword>
<evidence type="ECO:0000313" key="3">
    <source>
        <dbReference type="Proteomes" id="UP000573327"/>
    </source>
</evidence>
<name>A0A7W7SKU2_9ACTN</name>
<dbReference type="PROSITE" id="PS51318">
    <property type="entry name" value="TAT"/>
    <property type="match status" value="1"/>
</dbReference>
<dbReference type="InterPro" id="IPR006311">
    <property type="entry name" value="TAT_signal"/>
</dbReference>
<gene>
    <name evidence="2" type="ORF">F4556_006681</name>
</gene>
<reference evidence="2 3" key="1">
    <citation type="submission" date="2020-08" db="EMBL/GenBank/DDBJ databases">
        <title>Sequencing the genomes of 1000 actinobacteria strains.</title>
        <authorList>
            <person name="Klenk H.-P."/>
        </authorList>
    </citation>
    <scope>NUCLEOTIDE SEQUENCE [LARGE SCALE GENOMIC DNA]</scope>
    <source>
        <strain evidence="2 3">DSM 44786</strain>
    </source>
</reference>
<feature type="compositionally biased region" description="Polar residues" evidence="1">
    <location>
        <begin position="1"/>
        <end position="13"/>
    </location>
</feature>